<accession>A0A391P5X9</accession>
<dbReference type="Proteomes" id="UP000265643">
    <property type="component" value="Unassembled WGS sequence"/>
</dbReference>
<dbReference type="InterPro" id="IPR039532">
    <property type="entry name" value="TetR_C_Firmicutes"/>
</dbReference>
<evidence type="ECO:0000259" key="1">
    <source>
        <dbReference type="Pfam" id="PF14278"/>
    </source>
</evidence>
<dbReference type="Gene3D" id="1.10.357.10">
    <property type="entry name" value="Tetracycline Repressor, domain 2"/>
    <property type="match status" value="1"/>
</dbReference>
<organism evidence="2 3">
    <name type="scientific">Mediterraneibacter butyricigenes</name>
    <dbReference type="NCBI Taxonomy" id="2316025"/>
    <lineage>
        <taxon>Bacteria</taxon>
        <taxon>Bacillati</taxon>
        <taxon>Bacillota</taxon>
        <taxon>Clostridia</taxon>
        <taxon>Lachnospirales</taxon>
        <taxon>Lachnospiraceae</taxon>
        <taxon>Mediterraneibacter</taxon>
    </lineage>
</organism>
<dbReference type="RefSeq" id="WP_117604094.1">
    <property type="nucleotide sequence ID" value="NZ_BHGK01000001.1"/>
</dbReference>
<reference evidence="3" key="1">
    <citation type="submission" date="2018-09" db="EMBL/GenBank/DDBJ databases">
        <title>Draft Genome Sequence of Mediterraneibacter sp. KCTC 15684.</title>
        <authorList>
            <person name="Kim J.S."/>
            <person name="Han K.I."/>
            <person name="Suh M.K."/>
            <person name="Lee K.C."/>
            <person name="Eom M.K."/>
            <person name="Lee J.H."/>
            <person name="Park S.H."/>
            <person name="Kang S.W."/>
            <person name="Park J.E."/>
            <person name="Oh B.S."/>
            <person name="Yu S.Y."/>
            <person name="Choi S.H."/>
            <person name="Lee D.H."/>
            <person name="Yoon H."/>
            <person name="Kim B."/>
            <person name="Yang S.J."/>
            <person name="Lee J.S."/>
        </authorList>
    </citation>
    <scope>NUCLEOTIDE SEQUENCE [LARGE SCALE GENOMIC DNA]</scope>
    <source>
        <strain evidence="3">KCTC 15684</strain>
    </source>
</reference>
<dbReference type="Pfam" id="PF14278">
    <property type="entry name" value="TetR_C_8"/>
    <property type="match status" value="1"/>
</dbReference>
<gene>
    <name evidence="2" type="ORF">KGMB01110_06640</name>
</gene>
<name>A0A391P5X9_9FIRM</name>
<proteinExistence type="predicted"/>
<sequence>MAHPAREINDNPLVILEVLYDYVSEHTAWISLLLGENGTLSFINSLNDVVRSCCIDHWMEIFTKKEAKTYDYFCSFIVSGCVALVNDWLNSGMKESAEEMAILSRDIIRDGIRVLSA</sequence>
<evidence type="ECO:0000313" key="3">
    <source>
        <dbReference type="Proteomes" id="UP000265643"/>
    </source>
</evidence>
<evidence type="ECO:0000313" key="2">
    <source>
        <dbReference type="EMBL" id="GCA66228.1"/>
    </source>
</evidence>
<dbReference type="AlphaFoldDB" id="A0A391P5X9"/>
<dbReference type="EMBL" id="BHGK01000001">
    <property type="protein sequence ID" value="GCA66228.1"/>
    <property type="molecule type" value="Genomic_DNA"/>
</dbReference>
<feature type="domain" description="Transcriptional regulator TetR C-terminal Firmicutes type" evidence="1">
    <location>
        <begin position="10"/>
        <end position="109"/>
    </location>
</feature>
<comment type="caution">
    <text evidence="2">The sequence shown here is derived from an EMBL/GenBank/DDBJ whole genome shotgun (WGS) entry which is preliminary data.</text>
</comment>
<keyword evidence="3" id="KW-1185">Reference proteome</keyword>
<protein>
    <recommendedName>
        <fullName evidence="1">Transcriptional regulator TetR C-terminal Firmicutes type domain-containing protein</fullName>
    </recommendedName>
</protein>